<feature type="compositionally biased region" description="Low complexity" evidence="1">
    <location>
        <begin position="449"/>
        <end position="464"/>
    </location>
</feature>
<dbReference type="Gene3D" id="1.10.8.10">
    <property type="entry name" value="DNA helicase RuvA subunit, C-terminal domain"/>
    <property type="match status" value="1"/>
</dbReference>
<sequence length="555" mass="59369">MSTISLRIKSPKEEKTVSVSGSCSVKELRDEASKAFETPSERLILIFGGKILKDEDILEQLKIKDSCTIHLVISKQQQPPQVNPTGTSSVVTDVREPPRESRNAGTTQNAGMNTFAGMQQAMQAQVMQNPELLRNMLDSPLVQSLMNNPEVIRNLFQANPQMRDLIDRNPELGHMLNNPDLLRQSMEVARNPALMQEMVRNYDRAISNLESLPGGMNHLQRIFRDIQEPMMDAATSIGATLSGNQSSGNSDQNPFANLAGGVRQGAPATEPMPNPWAPPATNNSTSSNGTSTAATGGGTANTNRNSDHVQNMLNQLSSSPELVSNAFQVPYVQAMLEAMSANPSVMENLIMNNPMISSVNPNVRDQMRQMLPQLANQMSQPSFMNMLSNPRALQAMMQIQQGLQTLQQEAPGVLTSLGMSAPTVGPGSVPPATPATTDGSTVSAPGSNADSTTGSTTTTTAPGDRTTDSAANPPNQAELTTLLASMLNMMSTNNGGLGAGGATNNVPPEQRYQAQLEVLASMGFVNREANLQALIATFGDVNAAVDRLLQSNQSR</sequence>
<reference evidence="4" key="1">
    <citation type="submission" date="2022-06" db="EMBL/GenBank/DDBJ databases">
        <authorList>
            <person name="Berger JAMES D."/>
            <person name="Berger JAMES D."/>
        </authorList>
    </citation>
    <scope>NUCLEOTIDE SEQUENCE [LARGE SCALE GENOMIC DNA]</scope>
</reference>
<feature type="region of interest" description="Disordered" evidence="1">
    <location>
        <begin position="239"/>
        <end position="306"/>
    </location>
</feature>
<feature type="compositionally biased region" description="Basic and acidic residues" evidence="1">
    <location>
        <begin position="93"/>
        <end position="102"/>
    </location>
</feature>
<protein>
    <recommendedName>
        <fullName evidence="6">Ubiquilin</fullName>
    </recommendedName>
</protein>
<dbReference type="SMART" id="SM00213">
    <property type="entry name" value="UBQ"/>
    <property type="match status" value="1"/>
</dbReference>
<dbReference type="FunFam" id="1.10.8.10:FF:000077">
    <property type="entry name" value="Ubiquilin like"/>
    <property type="match status" value="1"/>
</dbReference>
<organism evidence="4 5">
    <name type="scientific">Trichobilharzia regenti</name>
    <name type="common">Nasal bird schistosome</name>
    <dbReference type="NCBI Taxonomy" id="157069"/>
    <lineage>
        <taxon>Eukaryota</taxon>
        <taxon>Metazoa</taxon>
        <taxon>Spiralia</taxon>
        <taxon>Lophotrochozoa</taxon>
        <taxon>Platyhelminthes</taxon>
        <taxon>Trematoda</taxon>
        <taxon>Digenea</taxon>
        <taxon>Strigeidida</taxon>
        <taxon>Schistosomatoidea</taxon>
        <taxon>Schistosomatidae</taxon>
        <taxon>Trichobilharzia</taxon>
    </lineage>
</organism>
<evidence type="ECO:0000313" key="4">
    <source>
        <dbReference type="Proteomes" id="UP000050795"/>
    </source>
</evidence>
<dbReference type="PANTHER" id="PTHR10677">
    <property type="entry name" value="UBIQUILIN"/>
    <property type="match status" value="1"/>
</dbReference>
<dbReference type="InterPro" id="IPR015940">
    <property type="entry name" value="UBA"/>
</dbReference>
<feature type="compositionally biased region" description="Polar residues" evidence="1">
    <location>
        <begin position="77"/>
        <end position="91"/>
    </location>
</feature>
<dbReference type="GO" id="GO:0006511">
    <property type="term" value="P:ubiquitin-dependent protein catabolic process"/>
    <property type="evidence" value="ECO:0007669"/>
    <property type="project" value="TreeGrafter"/>
</dbReference>
<reference evidence="5" key="2">
    <citation type="submission" date="2023-11" db="UniProtKB">
        <authorList>
            <consortium name="WormBaseParasite"/>
        </authorList>
    </citation>
    <scope>IDENTIFICATION</scope>
</reference>
<feature type="domain" description="UBA" evidence="2">
    <location>
        <begin position="507"/>
        <end position="551"/>
    </location>
</feature>
<dbReference type="Proteomes" id="UP000050795">
    <property type="component" value="Unassembled WGS sequence"/>
</dbReference>
<dbReference type="InterPro" id="IPR000626">
    <property type="entry name" value="Ubiquitin-like_dom"/>
</dbReference>
<dbReference type="Pfam" id="PF00240">
    <property type="entry name" value="ubiquitin"/>
    <property type="match status" value="1"/>
</dbReference>
<feature type="region of interest" description="Disordered" evidence="1">
    <location>
        <begin position="419"/>
        <end position="475"/>
    </location>
</feature>
<proteinExistence type="predicted"/>
<evidence type="ECO:0000313" key="5">
    <source>
        <dbReference type="WBParaSite" id="TREG1_133500.1"/>
    </source>
</evidence>
<dbReference type="Gene3D" id="3.10.20.90">
    <property type="entry name" value="Phosphatidylinositol 3-kinase Catalytic Subunit, Chain A, domain 1"/>
    <property type="match status" value="1"/>
</dbReference>
<evidence type="ECO:0008006" key="6">
    <source>
        <dbReference type="Google" id="ProtNLM"/>
    </source>
</evidence>
<keyword evidence="4" id="KW-1185">Reference proteome</keyword>
<feature type="compositionally biased region" description="Low complexity" evidence="1">
    <location>
        <begin position="280"/>
        <end position="294"/>
    </location>
</feature>
<dbReference type="InterPro" id="IPR006636">
    <property type="entry name" value="STI1_HS-bd"/>
</dbReference>
<feature type="domain" description="Ubiquitin-like" evidence="3">
    <location>
        <begin position="4"/>
        <end position="78"/>
    </location>
</feature>
<feature type="region of interest" description="Disordered" evidence="1">
    <location>
        <begin position="77"/>
        <end position="110"/>
    </location>
</feature>
<dbReference type="FunFam" id="1.10.260.100:FF:000001">
    <property type="entry name" value="Ubiquilin 1"/>
    <property type="match status" value="1"/>
</dbReference>
<evidence type="ECO:0000259" key="3">
    <source>
        <dbReference type="PROSITE" id="PS50053"/>
    </source>
</evidence>
<accession>A0AA85J0Y7</accession>
<evidence type="ECO:0000256" key="1">
    <source>
        <dbReference type="SAM" id="MobiDB-lite"/>
    </source>
</evidence>
<dbReference type="SMART" id="SM00165">
    <property type="entry name" value="UBA"/>
    <property type="match status" value="1"/>
</dbReference>
<dbReference type="PROSITE" id="PS50030">
    <property type="entry name" value="UBA"/>
    <property type="match status" value="1"/>
</dbReference>
<dbReference type="InterPro" id="IPR029071">
    <property type="entry name" value="Ubiquitin-like_domsf"/>
</dbReference>
<dbReference type="Pfam" id="PF00627">
    <property type="entry name" value="UBA"/>
    <property type="match status" value="1"/>
</dbReference>
<dbReference type="Gene3D" id="1.10.260.100">
    <property type="match status" value="2"/>
</dbReference>
<dbReference type="WBParaSite" id="TREG1_133500.1">
    <property type="protein sequence ID" value="TREG1_133500.1"/>
    <property type="gene ID" value="TREG1_133500"/>
</dbReference>
<dbReference type="AlphaFoldDB" id="A0AA85J0Y7"/>
<dbReference type="PROSITE" id="PS50053">
    <property type="entry name" value="UBIQUITIN_2"/>
    <property type="match status" value="1"/>
</dbReference>
<feature type="compositionally biased region" description="Low complexity" evidence="1">
    <location>
        <begin position="242"/>
        <end position="253"/>
    </location>
</feature>
<feature type="compositionally biased region" description="Polar residues" evidence="1">
    <location>
        <begin position="434"/>
        <end position="448"/>
    </location>
</feature>
<dbReference type="GO" id="GO:0031593">
    <property type="term" value="F:polyubiquitin modification-dependent protein binding"/>
    <property type="evidence" value="ECO:0007669"/>
    <property type="project" value="TreeGrafter"/>
</dbReference>
<dbReference type="SUPFAM" id="SSF54236">
    <property type="entry name" value="Ubiquitin-like"/>
    <property type="match status" value="1"/>
</dbReference>
<dbReference type="PANTHER" id="PTHR10677:SF3">
    <property type="entry name" value="FI07626P-RELATED"/>
    <property type="match status" value="1"/>
</dbReference>
<dbReference type="InterPro" id="IPR009060">
    <property type="entry name" value="UBA-like_sf"/>
</dbReference>
<dbReference type="InterPro" id="IPR015496">
    <property type="entry name" value="Ubiquilin"/>
</dbReference>
<name>A0AA85J0Y7_TRIRE</name>
<dbReference type="SUPFAM" id="SSF46934">
    <property type="entry name" value="UBA-like"/>
    <property type="match status" value="1"/>
</dbReference>
<dbReference type="GO" id="GO:0005829">
    <property type="term" value="C:cytosol"/>
    <property type="evidence" value="ECO:0007669"/>
    <property type="project" value="TreeGrafter"/>
</dbReference>
<dbReference type="SMART" id="SM00727">
    <property type="entry name" value="STI1"/>
    <property type="match status" value="4"/>
</dbReference>
<dbReference type="Pfam" id="PF23195">
    <property type="entry name" value="UBQLN1"/>
    <property type="match status" value="1"/>
</dbReference>
<dbReference type="CDD" id="cd14399">
    <property type="entry name" value="UBA_PLICs"/>
    <property type="match status" value="1"/>
</dbReference>
<evidence type="ECO:0000259" key="2">
    <source>
        <dbReference type="PROSITE" id="PS50030"/>
    </source>
</evidence>